<keyword evidence="9" id="KW-1185">Reference proteome</keyword>
<evidence type="ECO:0000256" key="1">
    <source>
        <dbReference type="ARBA" id="ARBA00022527"/>
    </source>
</evidence>
<evidence type="ECO:0000256" key="2">
    <source>
        <dbReference type="ARBA" id="ARBA00022679"/>
    </source>
</evidence>
<keyword evidence="2" id="KW-0808">Transferase</keyword>
<dbReference type="Pfam" id="PF00069">
    <property type="entry name" value="Pkinase"/>
    <property type="match status" value="1"/>
</dbReference>
<dbReference type="GeneID" id="25730672"/>
<name>A0A0D2KFS6_9CHLO</name>
<dbReference type="PROSITE" id="PS50011">
    <property type="entry name" value="PROTEIN_KINASE_DOM"/>
    <property type="match status" value="1"/>
</dbReference>
<feature type="domain" description="Protein kinase" evidence="7">
    <location>
        <begin position="1"/>
        <end position="273"/>
    </location>
</feature>
<dbReference type="InterPro" id="IPR011009">
    <property type="entry name" value="Kinase-like_dom_sf"/>
</dbReference>
<evidence type="ECO:0000256" key="5">
    <source>
        <dbReference type="ARBA" id="ARBA00022840"/>
    </source>
</evidence>
<sequence length="521" mass="53930">MHVAVKVFCKAAMAGNSGLLGQAVAEIQLHEELQREVLRDGVPRLLAVNEDETHLHLIFEYGGKRLLREVVTLSDGERGEVGDAIVAAATPLLARLHGKGLSYNDFKPEQLLLTRRPDGAGFRVNVCDLGAATALGSPPTACTPIYAPPEAGPDMLNYIARLPHPKLADSFGVKYDSWALGATLVVALFGSNPWETPEARAIADDYDAYDSAVVARIVAAPRAYRDHAQFSALPSDVRGFLDAALDPNPATRATCLELCFSDYAQRLGVHDWATTPEAAPLLRGKAERAAAALAAAEAERASKVRAFFDAATAELEAADQRGAALRGRVAALEEEARAGAAREIKAVVEGCGEPRAPSRASSRRLSPNGASKLACVDVAALFAAECGSSSCTGASVATHVAGAMKPCAVSSGAAVRSTGDVSCSDARGDACAALDAASSCEADAAAAIAVVTLTSTSSGASSKQLSLKSGGAKSPCAVRGGRDMRTPAERVQGAAHKLRKEAGRAAAALKGAFCMRAPAVY</sequence>
<dbReference type="Proteomes" id="UP000054498">
    <property type="component" value="Unassembled WGS sequence"/>
</dbReference>
<evidence type="ECO:0000313" key="9">
    <source>
        <dbReference type="Proteomes" id="UP000054498"/>
    </source>
</evidence>
<dbReference type="Gene3D" id="1.10.510.10">
    <property type="entry name" value="Transferase(Phosphotransferase) domain 1"/>
    <property type="match status" value="1"/>
</dbReference>
<evidence type="ECO:0000313" key="8">
    <source>
        <dbReference type="EMBL" id="KIY94733.1"/>
    </source>
</evidence>
<dbReference type="KEGG" id="mng:MNEG_13230"/>
<evidence type="ECO:0000259" key="7">
    <source>
        <dbReference type="PROSITE" id="PS50011"/>
    </source>
</evidence>
<protein>
    <recommendedName>
        <fullName evidence="7">Protein kinase domain-containing protein</fullName>
    </recommendedName>
</protein>
<dbReference type="InterPro" id="IPR000719">
    <property type="entry name" value="Prot_kinase_dom"/>
</dbReference>
<dbReference type="SMART" id="SM00220">
    <property type="entry name" value="S_TKc"/>
    <property type="match status" value="1"/>
</dbReference>
<proteinExistence type="predicted"/>
<dbReference type="EMBL" id="KK103922">
    <property type="protein sequence ID" value="KIY94733.1"/>
    <property type="molecule type" value="Genomic_DNA"/>
</dbReference>
<keyword evidence="5" id="KW-0067">ATP-binding</keyword>
<dbReference type="GO" id="GO:0005524">
    <property type="term" value="F:ATP binding"/>
    <property type="evidence" value="ECO:0007669"/>
    <property type="project" value="UniProtKB-KW"/>
</dbReference>
<dbReference type="RefSeq" id="XP_013893753.1">
    <property type="nucleotide sequence ID" value="XM_014038299.1"/>
</dbReference>
<evidence type="ECO:0000256" key="4">
    <source>
        <dbReference type="ARBA" id="ARBA00022777"/>
    </source>
</evidence>
<dbReference type="GO" id="GO:0004674">
    <property type="term" value="F:protein serine/threonine kinase activity"/>
    <property type="evidence" value="ECO:0007669"/>
    <property type="project" value="UniProtKB-KW"/>
</dbReference>
<dbReference type="InterPro" id="IPR030616">
    <property type="entry name" value="Aur-like"/>
</dbReference>
<dbReference type="SUPFAM" id="SSF56112">
    <property type="entry name" value="Protein kinase-like (PK-like)"/>
    <property type="match status" value="1"/>
</dbReference>
<keyword evidence="3" id="KW-0547">Nucleotide-binding</keyword>
<evidence type="ECO:0000256" key="3">
    <source>
        <dbReference type="ARBA" id="ARBA00022741"/>
    </source>
</evidence>
<organism evidence="8 9">
    <name type="scientific">Monoraphidium neglectum</name>
    <dbReference type="NCBI Taxonomy" id="145388"/>
    <lineage>
        <taxon>Eukaryota</taxon>
        <taxon>Viridiplantae</taxon>
        <taxon>Chlorophyta</taxon>
        <taxon>core chlorophytes</taxon>
        <taxon>Chlorophyceae</taxon>
        <taxon>CS clade</taxon>
        <taxon>Sphaeropleales</taxon>
        <taxon>Selenastraceae</taxon>
        <taxon>Monoraphidium</taxon>
    </lineage>
</organism>
<dbReference type="AlphaFoldDB" id="A0A0D2KFS6"/>
<dbReference type="PANTHER" id="PTHR24350">
    <property type="entry name" value="SERINE/THREONINE-PROTEIN KINASE IAL-RELATED"/>
    <property type="match status" value="1"/>
</dbReference>
<dbReference type="STRING" id="145388.A0A0D2KFS6"/>
<keyword evidence="4" id="KW-0418">Kinase</keyword>
<gene>
    <name evidence="8" type="ORF">MNEG_13230</name>
</gene>
<accession>A0A0D2KFS6</accession>
<feature type="region of interest" description="Disordered" evidence="6">
    <location>
        <begin position="460"/>
        <end position="486"/>
    </location>
</feature>
<keyword evidence="1" id="KW-0723">Serine/threonine-protein kinase</keyword>
<evidence type="ECO:0000256" key="6">
    <source>
        <dbReference type="SAM" id="MobiDB-lite"/>
    </source>
</evidence>
<reference evidence="8 9" key="1">
    <citation type="journal article" date="2013" name="BMC Genomics">
        <title>Reconstruction of the lipid metabolism for the microalga Monoraphidium neglectum from its genome sequence reveals characteristics suitable for biofuel production.</title>
        <authorList>
            <person name="Bogen C."/>
            <person name="Al-Dilaimi A."/>
            <person name="Albersmeier A."/>
            <person name="Wichmann J."/>
            <person name="Grundmann M."/>
            <person name="Rupp O."/>
            <person name="Lauersen K.J."/>
            <person name="Blifernez-Klassen O."/>
            <person name="Kalinowski J."/>
            <person name="Goesmann A."/>
            <person name="Mussgnug J.H."/>
            <person name="Kruse O."/>
        </authorList>
    </citation>
    <scope>NUCLEOTIDE SEQUENCE [LARGE SCALE GENOMIC DNA]</scope>
    <source>
        <strain evidence="8 9">SAG 48.87</strain>
    </source>
</reference>